<organism evidence="2 3">
    <name type="scientific">Liparis tanakae</name>
    <name type="common">Tanaka's snailfish</name>
    <dbReference type="NCBI Taxonomy" id="230148"/>
    <lineage>
        <taxon>Eukaryota</taxon>
        <taxon>Metazoa</taxon>
        <taxon>Chordata</taxon>
        <taxon>Craniata</taxon>
        <taxon>Vertebrata</taxon>
        <taxon>Euteleostomi</taxon>
        <taxon>Actinopterygii</taxon>
        <taxon>Neopterygii</taxon>
        <taxon>Teleostei</taxon>
        <taxon>Neoteleostei</taxon>
        <taxon>Acanthomorphata</taxon>
        <taxon>Eupercaria</taxon>
        <taxon>Perciformes</taxon>
        <taxon>Cottioidei</taxon>
        <taxon>Cottales</taxon>
        <taxon>Liparidae</taxon>
        <taxon>Liparis</taxon>
    </lineage>
</organism>
<evidence type="ECO:0000256" key="1">
    <source>
        <dbReference type="SAM" id="MobiDB-lite"/>
    </source>
</evidence>
<evidence type="ECO:0000313" key="2">
    <source>
        <dbReference type="EMBL" id="TNN83866.1"/>
    </source>
</evidence>
<evidence type="ECO:0000313" key="3">
    <source>
        <dbReference type="Proteomes" id="UP000314294"/>
    </source>
</evidence>
<dbReference type="EMBL" id="SRLO01000030">
    <property type="protein sequence ID" value="TNN83866.1"/>
    <property type="molecule type" value="Genomic_DNA"/>
</dbReference>
<accession>A0A4Z2J128</accession>
<protein>
    <submittedName>
        <fullName evidence="2">Uncharacterized protein</fullName>
    </submittedName>
</protein>
<dbReference type="Proteomes" id="UP000314294">
    <property type="component" value="Unassembled WGS sequence"/>
</dbReference>
<sequence>MLPTPSPSSSSQPCPCVHTSKNCFWRQFPTRLRIRGQDLNAETPPTAPLARRRHLVFSTRSPRNSPTGNSPGLHIAIKRY</sequence>
<feature type="compositionally biased region" description="Polar residues" evidence="1">
    <location>
        <begin position="58"/>
        <end position="70"/>
    </location>
</feature>
<name>A0A4Z2J128_9TELE</name>
<keyword evidence="3" id="KW-1185">Reference proteome</keyword>
<proteinExistence type="predicted"/>
<comment type="caution">
    <text evidence="2">The sequence shown here is derived from an EMBL/GenBank/DDBJ whole genome shotgun (WGS) entry which is preliminary data.</text>
</comment>
<reference evidence="2 3" key="1">
    <citation type="submission" date="2019-03" db="EMBL/GenBank/DDBJ databases">
        <title>First draft genome of Liparis tanakae, snailfish: a comprehensive survey of snailfish specific genes.</title>
        <authorList>
            <person name="Kim W."/>
            <person name="Song I."/>
            <person name="Jeong J.-H."/>
            <person name="Kim D."/>
            <person name="Kim S."/>
            <person name="Ryu S."/>
            <person name="Song J.Y."/>
            <person name="Lee S.K."/>
        </authorList>
    </citation>
    <scope>NUCLEOTIDE SEQUENCE [LARGE SCALE GENOMIC DNA]</scope>
    <source>
        <tissue evidence="2">Muscle</tissue>
    </source>
</reference>
<dbReference type="AlphaFoldDB" id="A0A4Z2J128"/>
<gene>
    <name evidence="2" type="ORF">EYF80_005737</name>
</gene>
<feature type="region of interest" description="Disordered" evidence="1">
    <location>
        <begin position="36"/>
        <end position="80"/>
    </location>
</feature>